<sequence>MLLRRGHELNDEDADIFFVFAERLSNYSWGGGGEVVRAWKVGEGNNLCAKLVDKNKLGDTQFERLVREVENQSRLNHPRVVRLVVVLETPSTAFLVMEYAKGGDLHNYMRRAWRKLRRRLPTDLLIRLFTNMLLCIAVLHGAGILHRDLKLENFVIMNMIGDSVLDLEDPDVTVCDFGTSLDTRAPEGQALTRGARENTPGIGTRAYMAPEVCADRAHPTKKTKYDSKADMWSLGVCFYVFFGDLLPFGEDGPLPSGYDPAIVRRVVKR</sequence>
<evidence type="ECO:0000256" key="7">
    <source>
        <dbReference type="ARBA" id="ARBA00047899"/>
    </source>
</evidence>
<dbReference type="PANTHER" id="PTHR43895:SF32">
    <property type="entry name" value="SERINE_THREONINE-PROTEIN KINASE CHK1"/>
    <property type="match status" value="1"/>
</dbReference>
<reference evidence="11" key="1">
    <citation type="submission" date="2014-11" db="EMBL/GenBank/DDBJ databases">
        <authorList>
            <person name="Otto D Thomas"/>
            <person name="Naeem Raeece"/>
        </authorList>
    </citation>
    <scope>NUCLEOTIDE SEQUENCE</scope>
</reference>
<dbReference type="Pfam" id="PF00069">
    <property type="entry name" value="Pkinase"/>
    <property type="match status" value="1"/>
</dbReference>
<proteinExistence type="predicted"/>
<keyword evidence="6" id="KW-0067">ATP-binding</keyword>
<keyword evidence="3" id="KW-0808">Transferase</keyword>
<name>A0A0G4G399_9ALVE</name>
<dbReference type="GO" id="GO:0007165">
    <property type="term" value="P:signal transduction"/>
    <property type="evidence" value="ECO:0007669"/>
    <property type="project" value="TreeGrafter"/>
</dbReference>
<feature type="domain" description="Protein kinase" evidence="10">
    <location>
        <begin position="21"/>
        <end position="269"/>
    </location>
</feature>
<evidence type="ECO:0000256" key="3">
    <source>
        <dbReference type="ARBA" id="ARBA00022679"/>
    </source>
</evidence>
<dbReference type="SUPFAM" id="SSF56112">
    <property type="entry name" value="Protein kinase-like (PK-like)"/>
    <property type="match status" value="1"/>
</dbReference>
<evidence type="ECO:0000256" key="2">
    <source>
        <dbReference type="ARBA" id="ARBA00022527"/>
    </source>
</evidence>
<accession>A0A0G4G399</accession>
<evidence type="ECO:0000313" key="11">
    <source>
        <dbReference type="EMBL" id="CEM22609.1"/>
    </source>
</evidence>
<dbReference type="EMBL" id="CDMZ01000842">
    <property type="protein sequence ID" value="CEM22609.1"/>
    <property type="molecule type" value="Genomic_DNA"/>
</dbReference>
<dbReference type="SMART" id="SM00220">
    <property type="entry name" value="S_TKc"/>
    <property type="match status" value="1"/>
</dbReference>
<keyword evidence="9" id="KW-0472">Membrane</keyword>
<keyword evidence="9" id="KW-0812">Transmembrane</keyword>
<dbReference type="PROSITE" id="PS50011">
    <property type="entry name" value="PROTEIN_KINASE_DOM"/>
    <property type="match status" value="1"/>
</dbReference>
<dbReference type="GO" id="GO:0004674">
    <property type="term" value="F:protein serine/threonine kinase activity"/>
    <property type="evidence" value="ECO:0007669"/>
    <property type="project" value="UniProtKB-KW"/>
</dbReference>
<keyword evidence="2" id="KW-0723">Serine/threonine-protein kinase</keyword>
<evidence type="ECO:0000256" key="4">
    <source>
        <dbReference type="ARBA" id="ARBA00022741"/>
    </source>
</evidence>
<evidence type="ECO:0000256" key="9">
    <source>
        <dbReference type="SAM" id="Phobius"/>
    </source>
</evidence>
<dbReference type="PANTHER" id="PTHR43895">
    <property type="entry name" value="CALCIUM/CALMODULIN-DEPENDENT PROTEIN KINASE KINASE-RELATED"/>
    <property type="match status" value="1"/>
</dbReference>
<evidence type="ECO:0000256" key="8">
    <source>
        <dbReference type="ARBA" id="ARBA00048679"/>
    </source>
</evidence>
<organism evidence="11">
    <name type="scientific">Chromera velia CCMP2878</name>
    <dbReference type="NCBI Taxonomy" id="1169474"/>
    <lineage>
        <taxon>Eukaryota</taxon>
        <taxon>Sar</taxon>
        <taxon>Alveolata</taxon>
        <taxon>Colpodellida</taxon>
        <taxon>Chromeraceae</taxon>
        <taxon>Chromera</taxon>
    </lineage>
</organism>
<dbReference type="PROSITE" id="PS00108">
    <property type="entry name" value="PROTEIN_KINASE_ST"/>
    <property type="match status" value="1"/>
</dbReference>
<dbReference type="InterPro" id="IPR011009">
    <property type="entry name" value="Kinase-like_dom_sf"/>
</dbReference>
<dbReference type="GO" id="GO:0005524">
    <property type="term" value="F:ATP binding"/>
    <property type="evidence" value="ECO:0007669"/>
    <property type="project" value="UniProtKB-KW"/>
</dbReference>
<dbReference type="EC" id="2.7.11.1" evidence="1"/>
<dbReference type="InterPro" id="IPR000719">
    <property type="entry name" value="Prot_kinase_dom"/>
</dbReference>
<protein>
    <recommendedName>
        <fullName evidence="1">non-specific serine/threonine protein kinase</fullName>
        <ecNumber evidence="1">2.7.11.1</ecNumber>
    </recommendedName>
</protein>
<comment type="catalytic activity">
    <reaction evidence="8">
        <text>L-seryl-[protein] + ATP = O-phospho-L-seryl-[protein] + ADP + H(+)</text>
        <dbReference type="Rhea" id="RHEA:17989"/>
        <dbReference type="Rhea" id="RHEA-COMP:9863"/>
        <dbReference type="Rhea" id="RHEA-COMP:11604"/>
        <dbReference type="ChEBI" id="CHEBI:15378"/>
        <dbReference type="ChEBI" id="CHEBI:29999"/>
        <dbReference type="ChEBI" id="CHEBI:30616"/>
        <dbReference type="ChEBI" id="CHEBI:83421"/>
        <dbReference type="ChEBI" id="CHEBI:456216"/>
        <dbReference type="EC" id="2.7.11.1"/>
    </reaction>
</comment>
<dbReference type="InterPro" id="IPR008271">
    <property type="entry name" value="Ser/Thr_kinase_AS"/>
</dbReference>
<dbReference type="AlphaFoldDB" id="A0A0G4G399"/>
<gene>
    <name evidence="11" type="ORF">Cvel_20005</name>
</gene>
<evidence type="ECO:0000256" key="6">
    <source>
        <dbReference type="ARBA" id="ARBA00022840"/>
    </source>
</evidence>
<evidence type="ECO:0000256" key="1">
    <source>
        <dbReference type="ARBA" id="ARBA00012513"/>
    </source>
</evidence>
<evidence type="ECO:0000259" key="10">
    <source>
        <dbReference type="PROSITE" id="PS50011"/>
    </source>
</evidence>
<keyword evidence="4" id="KW-0547">Nucleotide-binding</keyword>
<comment type="catalytic activity">
    <reaction evidence="7">
        <text>L-threonyl-[protein] + ATP = O-phospho-L-threonyl-[protein] + ADP + H(+)</text>
        <dbReference type="Rhea" id="RHEA:46608"/>
        <dbReference type="Rhea" id="RHEA-COMP:11060"/>
        <dbReference type="Rhea" id="RHEA-COMP:11605"/>
        <dbReference type="ChEBI" id="CHEBI:15378"/>
        <dbReference type="ChEBI" id="CHEBI:30013"/>
        <dbReference type="ChEBI" id="CHEBI:30616"/>
        <dbReference type="ChEBI" id="CHEBI:61977"/>
        <dbReference type="ChEBI" id="CHEBI:456216"/>
        <dbReference type="EC" id="2.7.11.1"/>
    </reaction>
</comment>
<evidence type="ECO:0000256" key="5">
    <source>
        <dbReference type="ARBA" id="ARBA00022777"/>
    </source>
</evidence>
<dbReference type="Gene3D" id="1.10.510.10">
    <property type="entry name" value="Transferase(Phosphotransferase) domain 1"/>
    <property type="match status" value="1"/>
</dbReference>
<keyword evidence="5" id="KW-0418">Kinase</keyword>
<dbReference type="VEuPathDB" id="CryptoDB:Cvel_20005"/>
<keyword evidence="9" id="KW-1133">Transmembrane helix</keyword>
<feature type="transmembrane region" description="Helical" evidence="9">
    <location>
        <begin position="124"/>
        <end position="145"/>
    </location>
</feature>
<dbReference type="PhylomeDB" id="A0A0G4G399"/>